<gene>
    <name evidence="1" type="ORF">LMG7974_01097</name>
</gene>
<dbReference type="EMBL" id="CAJHOF010000008">
    <property type="protein sequence ID" value="CAD7288625.1"/>
    <property type="molecule type" value="Genomic_DNA"/>
</dbReference>
<organism evidence="1 2">
    <name type="scientific">Campylobacter majalis</name>
    <dbReference type="NCBI Taxonomy" id="2790656"/>
    <lineage>
        <taxon>Bacteria</taxon>
        <taxon>Pseudomonadati</taxon>
        <taxon>Campylobacterota</taxon>
        <taxon>Epsilonproteobacteria</taxon>
        <taxon>Campylobacterales</taxon>
        <taxon>Campylobacteraceae</taxon>
        <taxon>Campylobacter</taxon>
    </lineage>
</organism>
<dbReference type="Proteomes" id="UP000789803">
    <property type="component" value="Unassembled WGS sequence"/>
</dbReference>
<protein>
    <recommendedName>
        <fullName evidence="3">Organic solvent tolerance-like N-terminal domain-containing protein</fullName>
    </recommendedName>
</protein>
<evidence type="ECO:0008006" key="3">
    <source>
        <dbReference type="Google" id="ProtNLM"/>
    </source>
</evidence>
<reference evidence="1 2" key="1">
    <citation type="submission" date="2020-11" db="EMBL/GenBank/DDBJ databases">
        <authorList>
            <person name="Peeters C."/>
        </authorList>
    </citation>
    <scope>NUCLEOTIDE SEQUENCE [LARGE SCALE GENOMIC DNA]</scope>
    <source>
        <strain evidence="1 2">LMG 7974</strain>
    </source>
</reference>
<name>A0ABM8Q764_9BACT</name>
<evidence type="ECO:0000313" key="2">
    <source>
        <dbReference type="Proteomes" id="UP000789803"/>
    </source>
</evidence>
<proteinExistence type="predicted"/>
<accession>A0ABM8Q764</accession>
<sequence>MCKWLMSILVCVNVAFSSDIYTYLSKVYAKNERLKLIEIKTDKIIELVDGYEAHFVSARVEILGTNKQIKKSEVVFKKGNLILSDIINLKTQKSMRNELTGENVKIRKGLDEKANYCD</sequence>
<comment type="caution">
    <text evidence="1">The sequence shown here is derived from an EMBL/GenBank/DDBJ whole genome shotgun (WGS) entry which is preliminary data.</text>
</comment>
<keyword evidence="2" id="KW-1185">Reference proteome</keyword>
<evidence type="ECO:0000313" key="1">
    <source>
        <dbReference type="EMBL" id="CAD7288625.1"/>
    </source>
</evidence>